<evidence type="ECO:0000256" key="8">
    <source>
        <dbReference type="ARBA" id="ARBA00023163"/>
    </source>
</evidence>
<dbReference type="GO" id="GO:0046983">
    <property type="term" value="F:protein dimerization activity"/>
    <property type="evidence" value="ECO:0007669"/>
    <property type="project" value="InterPro"/>
</dbReference>
<keyword evidence="13" id="KW-1185">Reference proteome</keyword>
<dbReference type="AlphaFoldDB" id="A0AAQ3KAI4"/>
<dbReference type="SUPFAM" id="SSF81338">
    <property type="entry name" value="Aquaporin-like"/>
    <property type="match status" value="1"/>
</dbReference>
<evidence type="ECO:0000256" key="6">
    <source>
        <dbReference type="ARBA" id="ARBA00023125"/>
    </source>
</evidence>
<evidence type="ECO:0000256" key="1">
    <source>
        <dbReference type="ARBA" id="ARBA00004123"/>
    </source>
</evidence>
<dbReference type="InterPro" id="IPR023271">
    <property type="entry name" value="Aquaporin-like"/>
</dbReference>
<evidence type="ECO:0000256" key="7">
    <source>
        <dbReference type="ARBA" id="ARBA00023136"/>
    </source>
</evidence>
<evidence type="ECO:0000256" key="3">
    <source>
        <dbReference type="ARBA" id="ARBA00022692"/>
    </source>
</evidence>
<dbReference type="GO" id="GO:0045944">
    <property type="term" value="P:positive regulation of transcription by RNA polymerase II"/>
    <property type="evidence" value="ECO:0007669"/>
    <property type="project" value="InterPro"/>
</dbReference>
<dbReference type="PROSITE" id="PS00350">
    <property type="entry name" value="MADS_BOX_1"/>
    <property type="match status" value="1"/>
</dbReference>
<dbReference type="FunFam" id="3.40.1810.10:FF:000009">
    <property type="entry name" value="agamous-like MADS-box protein AGL11"/>
    <property type="match status" value="1"/>
</dbReference>
<dbReference type="InterPro" id="IPR002100">
    <property type="entry name" value="TF_MADSbox"/>
</dbReference>
<organism evidence="12 13">
    <name type="scientific">Canna indica</name>
    <name type="common">Indian-shot</name>
    <dbReference type="NCBI Taxonomy" id="4628"/>
    <lineage>
        <taxon>Eukaryota</taxon>
        <taxon>Viridiplantae</taxon>
        <taxon>Streptophyta</taxon>
        <taxon>Embryophyta</taxon>
        <taxon>Tracheophyta</taxon>
        <taxon>Spermatophyta</taxon>
        <taxon>Magnoliopsida</taxon>
        <taxon>Liliopsida</taxon>
        <taxon>Zingiberales</taxon>
        <taxon>Cannaceae</taxon>
        <taxon>Canna</taxon>
    </lineage>
</organism>
<dbReference type="Gene3D" id="3.40.1810.10">
    <property type="entry name" value="Transcription factor, MADS-box"/>
    <property type="match status" value="1"/>
</dbReference>
<evidence type="ECO:0000259" key="11">
    <source>
        <dbReference type="PROSITE" id="PS50066"/>
    </source>
</evidence>
<reference evidence="12 13" key="1">
    <citation type="submission" date="2023-10" db="EMBL/GenBank/DDBJ databases">
        <title>Chromosome-scale genome assembly provides insights into flower coloration mechanisms of Canna indica.</title>
        <authorList>
            <person name="Li C."/>
        </authorList>
    </citation>
    <scope>NUCLEOTIDE SEQUENCE [LARGE SCALE GENOMIC DNA]</scope>
    <source>
        <tissue evidence="12">Flower</tissue>
    </source>
</reference>
<dbReference type="PROSITE" id="PS50066">
    <property type="entry name" value="MADS_BOX_2"/>
    <property type="match status" value="1"/>
</dbReference>
<dbReference type="GO" id="GO:0005634">
    <property type="term" value="C:nucleus"/>
    <property type="evidence" value="ECO:0007669"/>
    <property type="project" value="UniProtKB-SubCell"/>
</dbReference>
<dbReference type="SMART" id="SM00432">
    <property type="entry name" value="MADS"/>
    <property type="match status" value="1"/>
</dbReference>
<evidence type="ECO:0000256" key="5">
    <source>
        <dbReference type="ARBA" id="ARBA00023015"/>
    </source>
</evidence>
<dbReference type="Pfam" id="PF00319">
    <property type="entry name" value="SRF-TF"/>
    <property type="match status" value="1"/>
</dbReference>
<dbReference type="Gene3D" id="1.20.1080.10">
    <property type="entry name" value="Glycerol uptake facilitator protein"/>
    <property type="match status" value="1"/>
</dbReference>
<protein>
    <submittedName>
        <fullName evidence="12">AG-like MADS box transcription factor</fullName>
    </submittedName>
</protein>
<keyword evidence="5" id="KW-0805">Transcription regulation</keyword>
<dbReference type="PRINTS" id="PR00404">
    <property type="entry name" value="MADSDOMAIN"/>
</dbReference>
<keyword evidence="4" id="KW-1133">Transmembrane helix</keyword>
<dbReference type="GO" id="GO:0016020">
    <property type="term" value="C:membrane"/>
    <property type="evidence" value="ECO:0007669"/>
    <property type="project" value="UniProtKB-SubCell"/>
</dbReference>
<accession>A0AAQ3KAI4</accession>
<dbReference type="PANTHER" id="PTHR48019">
    <property type="entry name" value="SERUM RESPONSE FACTOR HOMOLOG"/>
    <property type="match status" value="1"/>
</dbReference>
<dbReference type="InterPro" id="IPR036879">
    <property type="entry name" value="TF_MADSbox_sf"/>
</dbReference>
<feature type="region of interest" description="Disordered" evidence="10">
    <location>
        <begin position="544"/>
        <end position="612"/>
    </location>
</feature>
<dbReference type="SUPFAM" id="SSF55455">
    <property type="entry name" value="SRF-like"/>
    <property type="match status" value="1"/>
</dbReference>
<dbReference type="InterPro" id="IPR000425">
    <property type="entry name" value="MIP"/>
</dbReference>
<name>A0AAQ3KAI4_9LILI</name>
<dbReference type="Proteomes" id="UP001327560">
    <property type="component" value="Chromosome 3"/>
</dbReference>
<evidence type="ECO:0000256" key="9">
    <source>
        <dbReference type="ARBA" id="ARBA00023242"/>
    </source>
</evidence>
<dbReference type="GO" id="GO:0015267">
    <property type="term" value="F:channel activity"/>
    <property type="evidence" value="ECO:0007669"/>
    <property type="project" value="InterPro"/>
</dbReference>
<comment type="subcellular location">
    <subcellularLocation>
        <location evidence="2">Membrane</location>
        <topology evidence="2">Multi-pass membrane protein</topology>
    </subcellularLocation>
    <subcellularLocation>
        <location evidence="1">Nucleus</location>
    </subcellularLocation>
</comment>
<dbReference type="Pfam" id="PF00230">
    <property type="entry name" value="MIP"/>
    <property type="match status" value="1"/>
</dbReference>
<keyword evidence="7" id="KW-0472">Membrane</keyword>
<dbReference type="GO" id="GO:0000977">
    <property type="term" value="F:RNA polymerase II transcription regulatory region sequence-specific DNA binding"/>
    <property type="evidence" value="ECO:0007669"/>
    <property type="project" value="InterPro"/>
</dbReference>
<dbReference type="GO" id="GO:0048608">
    <property type="term" value="P:reproductive structure development"/>
    <property type="evidence" value="ECO:0007669"/>
    <property type="project" value="UniProtKB-ARBA"/>
</dbReference>
<feature type="region of interest" description="Disordered" evidence="10">
    <location>
        <begin position="449"/>
        <end position="520"/>
    </location>
</feature>
<dbReference type="InterPro" id="IPR033896">
    <property type="entry name" value="MEF2-like_N"/>
</dbReference>
<keyword evidence="9" id="KW-0539">Nucleus</keyword>
<evidence type="ECO:0000313" key="12">
    <source>
        <dbReference type="EMBL" id="WOL02066.1"/>
    </source>
</evidence>
<evidence type="ECO:0000256" key="2">
    <source>
        <dbReference type="ARBA" id="ARBA00004141"/>
    </source>
</evidence>
<evidence type="ECO:0000313" key="13">
    <source>
        <dbReference type="Proteomes" id="UP001327560"/>
    </source>
</evidence>
<dbReference type="SUPFAM" id="SSF53756">
    <property type="entry name" value="UDP-Glycosyltransferase/glycogen phosphorylase"/>
    <property type="match status" value="1"/>
</dbReference>
<feature type="domain" description="MADS-box" evidence="11">
    <location>
        <begin position="294"/>
        <end position="354"/>
    </location>
</feature>
<keyword evidence="8" id="KW-0804">Transcription</keyword>
<keyword evidence="3" id="KW-0812">Transmembrane</keyword>
<keyword evidence="6" id="KW-0238">DNA-binding</keyword>
<gene>
    <name evidence="12" type="ORF">Cni_G10785</name>
</gene>
<dbReference type="EMBL" id="CP136892">
    <property type="protein sequence ID" value="WOL02066.1"/>
    <property type="molecule type" value="Genomic_DNA"/>
</dbReference>
<evidence type="ECO:0000256" key="10">
    <source>
        <dbReference type="SAM" id="MobiDB-lite"/>
    </source>
</evidence>
<evidence type="ECO:0000256" key="4">
    <source>
        <dbReference type="ARBA" id="ARBA00022989"/>
    </source>
</evidence>
<dbReference type="CDD" id="cd00265">
    <property type="entry name" value="MADS_MEF2_like"/>
    <property type="match status" value="1"/>
</dbReference>
<feature type="compositionally biased region" description="Pro residues" evidence="10">
    <location>
        <begin position="589"/>
        <end position="602"/>
    </location>
</feature>
<proteinExistence type="predicted"/>
<dbReference type="Gene3D" id="3.40.50.2000">
    <property type="entry name" value="Glycogen Phosphorylase B"/>
    <property type="match status" value="1"/>
</dbReference>
<dbReference type="GO" id="GO:0009791">
    <property type="term" value="P:post-embryonic development"/>
    <property type="evidence" value="ECO:0007669"/>
    <property type="project" value="UniProtKB-ARBA"/>
</dbReference>
<feature type="compositionally biased region" description="Basic and acidic residues" evidence="10">
    <location>
        <begin position="567"/>
        <end position="585"/>
    </location>
</feature>
<dbReference type="InterPro" id="IPR050142">
    <property type="entry name" value="MADS-box/MEF2_TF"/>
</dbReference>
<sequence>MIKHHIIWDRYKDDPFEPFDVLGLPHPLRISMARMPWLLTTPGWEGFLEEIIESEATTDGVVINSFDDLERVYVDCYSGNMEGKKVWTLGPLSLVHKDLDNKAARAPRLHRRLPPRQVCHWRHGCADSRSGGGHERARGGGDHLRARVHGLRDRGGPEEGLPRTVAPIAIGFIVGVNILAARPFSDESMNPAHSFEPRIHEPMLVVVDHDVVLVAIDEVVVVDNDGVGSQQRPVLVTGLRFFTVEEEKSSWEEEGKILISVCKSKITLKPLSFLHVSDQVSAGGIRTLEQAGKMGRGKIEIKRIENTTNRQVTFCKRRNGLLKKAYELSVLCDAEVALIVFSSRGRLYEYANNSVRATIDRYKKACSDTTGTGILSEANAQYYQQESTKLRQQINNLQGTNRERGEHALGGRGSLRDLRVARVDPFQLLGGRWFAPKVKANSDTNWSNVRNCGGSEKEARGTESTLGETELEKRPPAFKTGSSIDTGVITVSGDAAGGAPEVNRDPGSGGYPEASEKGTDDVSNAIIEGATVVPATSWLNGHSASCSHVPIPDKDSPSSGADVESESDTRPRPDQAPRDTGHPRSEPGPLRPKPVPHPPLPPRMARVRSRAS</sequence>